<dbReference type="EMBL" id="BSXT01002066">
    <property type="protein sequence ID" value="GMF47006.1"/>
    <property type="molecule type" value="Genomic_DNA"/>
</dbReference>
<evidence type="ECO:0000313" key="2">
    <source>
        <dbReference type="EMBL" id="GMF47006.1"/>
    </source>
</evidence>
<comment type="caution">
    <text evidence="2">The sequence shown here is derived from an EMBL/GenBank/DDBJ whole genome shotgun (WGS) entry which is preliminary data.</text>
</comment>
<proteinExistence type="predicted"/>
<evidence type="ECO:0000256" key="1">
    <source>
        <dbReference type="SAM" id="MobiDB-lite"/>
    </source>
</evidence>
<dbReference type="Proteomes" id="UP001165121">
    <property type="component" value="Unassembled WGS sequence"/>
</dbReference>
<feature type="region of interest" description="Disordered" evidence="1">
    <location>
        <begin position="314"/>
        <end position="348"/>
    </location>
</feature>
<name>A0A9W6XWK3_9STRA</name>
<dbReference type="AlphaFoldDB" id="A0A9W6XWK3"/>
<sequence>MAALIEVGDLHDRLQFDKRGALHSGGDGEGQGRSYVCSMSSTIDLGCQECGNCADLALSVQGYLSRIVEELHLISAWSSSIYHIQQQNNDFNSVSIAGSSQTDSSLAAMARLAIVTDMELMRRDMAKGQHELFQRCMTQMAYVQTEASAAISKQCTLIDELQERTNDTQHAVNQQAQSIQILEKARAENDGQFRAIATTLRQVQQQTTAYTARISELEKSIAMATAGHFTIEQELQTLRRRVESNETAHQLQFESTRRTTEDSLTALRSSNSQLSAKMQVLRLELQELSDSTQKRIQQMLKTVSSVAAGMTGKSILGPGTAMPPRRPSVVTTRTPWSSGGTAASQRSQSNGFANNFATFEDIPYGGGNTQTVMATGAEVMATSDCFIYAKAALPHRNSITDTSFSTKKHGAASAGSIRGLVSSTGGGLITAGGIEMKAPHVMTNLLTVQQSVMSIPLGFEDNTGPATVIEAPKPSRCEPIRSVGNAYDLSTQCQANVALSRDVLGLGSHILHTKSHPKLSKKDDSKRHTMSTISATHHIATPAYNYDLAASRETTSTATPSTARYGYDNRTNAWTAEEDDDVYSDEEQLPMFETCSRAIIAAAERMASLTREPRNLAVAIAYDECLDIVTAAVNHMEQIGSRGVTHENILEACRAMLSIRELLRPSPPVRRALQF</sequence>
<evidence type="ECO:0000313" key="3">
    <source>
        <dbReference type="Proteomes" id="UP001165121"/>
    </source>
</evidence>
<gene>
    <name evidence="2" type="ORF">Pfra01_001755400</name>
</gene>
<dbReference type="OrthoDB" id="168299at2759"/>
<keyword evidence="3" id="KW-1185">Reference proteome</keyword>
<accession>A0A9W6XWK3</accession>
<reference evidence="2" key="1">
    <citation type="submission" date="2023-04" db="EMBL/GenBank/DDBJ databases">
        <title>Phytophthora fragariaefolia NBRC 109709.</title>
        <authorList>
            <person name="Ichikawa N."/>
            <person name="Sato H."/>
            <person name="Tonouchi N."/>
        </authorList>
    </citation>
    <scope>NUCLEOTIDE SEQUENCE</scope>
    <source>
        <strain evidence="2">NBRC 109709</strain>
    </source>
</reference>
<protein>
    <submittedName>
        <fullName evidence="2">Unnamed protein product</fullName>
    </submittedName>
</protein>
<feature type="compositionally biased region" description="Polar residues" evidence="1">
    <location>
        <begin position="329"/>
        <end position="348"/>
    </location>
</feature>
<organism evidence="2 3">
    <name type="scientific">Phytophthora fragariaefolia</name>
    <dbReference type="NCBI Taxonomy" id="1490495"/>
    <lineage>
        <taxon>Eukaryota</taxon>
        <taxon>Sar</taxon>
        <taxon>Stramenopiles</taxon>
        <taxon>Oomycota</taxon>
        <taxon>Peronosporomycetes</taxon>
        <taxon>Peronosporales</taxon>
        <taxon>Peronosporaceae</taxon>
        <taxon>Phytophthora</taxon>
    </lineage>
</organism>